<dbReference type="EMBL" id="CAJNYD010001875">
    <property type="protein sequence ID" value="CAF3377044.1"/>
    <property type="molecule type" value="Genomic_DNA"/>
</dbReference>
<protein>
    <submittedName>
        <fullName evidence="2">Uncharacterized protein</fullName>
    </submittedName>
</protein>
<sequence length="365" mass="42100">MQDSAIMICYRECLLNLKKFNGGEEYKILQFINSIEKIGKMIDANDDILYCMCMAKLDGEANVERFTTSDSSSQIFEQLKERKQKPDETVTSYYDAIIKLCHKYDTSMSQRMMISWLENGVKNSLRIQIKRQMKSLSESARTTQAFLKIAKDENIPEPQATAPEIQLEVKIQGHQTLIIADVATNLITDLLLGNDWIIQNNVIIGSLQRATNRQRTLSNNTQLGRMSYQAELNNHIILPVLSEDANYQPTHFKSFNYKRNNTQKSGFCDSSLREKRKQHQCHVCQEQFLSRNTLQQHLLQKCYPSAASLEKDTINILDKETLNYNDREGGHARDEPSNEIENMSDDGIQQDTMNDQNQQYINHKP</sequence>
<evidence type="ECO:0000313" key="3">
    <source>
        <dbReference type="Proteomes" id="UP000663833"/>
    </source>
</evidence>
<feature type="compositionally biased region" description="Basic and acidic residues" evidence="1">
    <location>
        <begin position="325"/>
        <end position="336"/>
    </location>
</feature>
<gene>
    <name evidence="2" type="ORF">LUA448_LOCUS15407</name>
</gene>
<name>A0A817YDJ9_9BILA</name>
<evidence type="ECO:0000313" key="2">
    <source>
        <dbReference type="EMBL" id="CAF3377044.1"/>
    </source>
</evidence>
<dbReference type="AlphaFoldDB" id="A0A817YDJ9"/>
<accession>A0A817YDJ9</accession>
<dbReference type="Proteomes" id="UP000663833">
    <property type="component" value="Unassembled WGS sequence"/>
</dbReference>
<proteinExistence type="predicted"/>
<feature type="region of interest" description="Disordered" evidence="1">
    <location>
        <begin position="325"/>
        <end position="365"/>
    </location>
</feature>
<evidence type="ECO:0000256" key="1">
    <source>
        <dbReference type="SAM" id="MobiDB-lite"/>
    </source>
</evidence>
<comment type="caution">
    <text evidence="2">The sequence shown here is derived from an EMBL/GenBank/DDBJ whole genome shotgun (WGS) entry which is preliminary data.</text>
</comment>
<feature type="compositionally biased region" description="Polar residues" evidence="1">
    <location>
        <begin position="347"/>
        <end position="365"/>
    </location>
</feature>
<reference evidence="2" key="1">
    <citation type="submission" date="2021-02" db="EMBL/GenBank/DDBJ databases">
        <authorList>
            <person name="Nowell W R."/>
        </authorList>
    </citation>
    <scope>NUCLEOTIDE SEQUENCE</scope>
</reference>
<organism evidence="2 3">
    <name type="scientific">Rotaria socialis</name>
    <dbReference type="NCBI Taxonomy" id="392032"/>
    <lineage>
        <taxon>Eukaryota</taxon>
        <taxon>Metazoa</taxon>
        <taxon>Spiralia</taxon>
        <taxon>Gnathifera</taxon>
        <taxon>Rotifera</taxon>
        <taxon>Eurotatoria</taxon>
        <taxon>Bdelloidea</taxon>
        <taxon>Philodinida</taxon>
        <taxon>Philodinidae</taxon>
        <taxon>Rotaria</taxon>
    </lineage>
</organism>